<dbReference type="EMBL" id="AP025739">
    <property type="protein sequence ID" value="BDI33433.1"/>
    <property type="molecule type" value="Genomic_DNA"/>
</dbReference>
<evidence type="ECO:0000313" key="1">
    <source>
        <dbReference type="EMBL" id="BDI33433.1"/>
    </source>
</evidence>
<name>A0A402D5S2_9BACT</name>
<keyword evidence="2" id="KW-1185">Reference proteome</keyword>
<evidence type="ECO:0000313" key="2">
    <source>
        <dbReference type="Proteomes" id="UP000287394"/>
    </source>
</evidence>
<reference evidence="1 2" key="1">
    <citation type="journal article" date="2019" name="Int. J. Syst. Evol. Microbiol.">
        <title>Capsulimonas corticalis gen. nov., sp. nov., an aerobic capsulated bacterium, of a novel bacterial order, Capsulimonadales ord. nov., of the class Armatimonadia of the phylum Armatimonadetes.</title>
        <authorList>
            <person name="Li J."/>
            <person name="Kudo C."/>
            <person name="Tonouchi A."/>
        </authorList>
    </citation>
    <scope>NUCLEOTIDE SEQUENCE [LARGE SCALE GENOMIC DNA]</scope>
    <source>
        <strain evidence="1 2">AX-7</strain>
    </source>
</reference>
<dbReference type="Proteomes" id="UP000287394">
    <property type="component" value="Chromosome"/>
</dbReference>
<accession>A0A402D5S2</accession>
<proteinExistence type="predicted"/>
<dbReference type="RefSeq" id="WP_119324822.1">
    <property type="nucleotide sequence ID" value="NZ_AP025739.1"/>
</dbReference>
<organism evidence="1 2">
    <name type="scientific">Capsulimonas corticalis</name>
    <dbReference type="NCBI Taxonomy" id="2219043"/>
    <lineage>
        <taxon>Bacteria</taxon>
        <taxon>Bacillati</taxon>
        <taxon>Armatimonadota</taxon>
        <taxon>Armatimonadia</taxon>
        <taxon>Capsulimonadales</taxon>
        <taxon>Capsulimonadaceae</taxon>
        <taxon>Capsulimonas</taxon>
    </lineage>
</organism>
<dbReference type="KEGG" id="ccot:CCAX7_54840"/>
<gene>
    <name evidence="1" type="ORF">CCAX7_54840</name>
</gene>
<dbReference type="AlphaFoldDB" id="A0A402D5S2"/>
<protein>
    <submittedName>
        <fullName evidence="1">Uncharacterized protein</fullName>
    </submittedName>
</protein>
<sequence>MSDLTTEQAADFQPREKLYHREFGLCSLELIDNDPDDAPYSHKVNWYDERPGYVDPKDLSRVPWPDPLQALRAVAAAERVRAEAAVAQNQLLRTAMAVAIGPLNVIQANASMIVRRFDEADVDPVECCKKIQQWRLKAHDGLMTALRQTVDADEAPQTEQDATANQDMVIGRGLAQVFSVKPKAPQTFMGVPIVIDETLPTGTISVTDPVSGRREVWRIISSTHPFPTCEERDE</sequence>